<dbReference type="Pfam" id="PF10487">
    <property type="entry name" value="Nup188_N"/>
    <property type="match status" value="1"/>
</dbReference>
<evidence type="ECO:0000256" key="3">
    <source>
        <dbReference type="ARBA" id="ARBA00022816"/>
    </source>
</evidence>
<evidence type="ECO:0000256" key="9">
    <source>
        <dbReference type="ARBA" id="ARBA00040174"/>
    </source>
</evidence>
<dbReference type="EMBL" id="MU128936">
    <property type="protein sequence ID" value="KAF9516813.1"/>
    <property type="molecule type" value="Genomic_DNA"/>
</dbReference>
<keyword evidence="4" id="KW-0653">Protein transport</keyword>
<dbReference type="InterPro" id="IPR048883">
    <property type="entry name" value="Nup188_N-subdom_III"/>
</dbReference>
<dbReference type="OrthoDB" id="102511at2759"/>
<evidence type="ECO:0000256" key="5">
    <source>
        <dbReference type="ARBA" id="ARBA00023010"/>
    </source>
</evidence>
<evidence type="ECO:0000313" key="13">
    <source>
        <dbReference type="EMBL" id="KAF9516813.1"/>
    </source>
</evidence>
<name>A0A9P6B327_9AGAM</name>
<protein>
    <recommendedName>
        <fullName evidence="9">Nucleoporin NUP188</fullName>
    </recommendedName>
</protein>
<dbReference type="InterPro" id="IPR018864">
    <property type="entry name" value="Nucleoporin_Nup188_N"/>
</dbReference>
<evidence type="ECO:0000256" key="4">
    <source>
        <dbReference type="ARBA" id="ARBA00022927"/>
    </source>
</evidence>
<feature type="domain" description="Nucleoporin Nup188 N-terminal subdomain III" evidence="12">
    <location>
        <begin position="833"/>
        <end position="1105"/>
    </location>
</feature>
<evidence type="ECO:0000256" key="1">
    <source>
        <dbReference type="ARBA" id="ARBA00004567"/>
    </source>
</evidence>
<dbReference type="GO" id="GO:0017056">
    <property type="term" value="F:structural constituent of nuclear pore"/>
    <property type="evidence" value="ECO:0007669"/>
    <property type="project" value="InterPro"/>
</dbReference>
<proteinExistence type="inferred from homology"/>
<dbReference type="PANTHER" id="PTHR31431">
    <property type="entry name" value="NUCLEOPORIN NUP188 HOMOLOG"/>
    <property type="match status" value="1"/>
</dbReference>
<reference evidence="13" key="1">
    <citation type="journal article" date="2020" name="Nat. Commun.">
        <title>Large-scale genome sequencing of mycorrhizal fungi provides insights into the early evolution of symbiotic traits.</title>
        <authorList>
            <person name="Miyauchi S."/>
            <person name="Kiss E."/>
            <person name="Kuo A."/>
            <person name="Drula E."/>
            <person name="Kohler A."/>
            <person name="Sanchez-Garcia M."/>
            <person name="Morin E."/>
            <person name="Andreopoulos B."/>
            <person name="Barry K.W."/>
            <person name="Bonito G."/>
            <person name="Buee M."/>
            <person name="Carver A."/>
            <person name="Chen C."/>
            <person name="Cichocki N."/>
            <person name="Clum A."/>
            <person name="Culley D."/>
            <person name="Crous P.W."/>
            <person name="Fauchery L."/>
            <person name="Girlanda M."/>
            <person name="Hayes R.D."/>
            <person name="Keri Z."/>
            <person name="LaButti K."/>
            <person name="Lipzen A."/>
            <person name="Lombard V."/>
            <person name="Magnuson J."/>
            <person name="Maillard F."/>
            <person name="Murat C."/>
            <person name="Nolan M."/>
            <person name="Ohm R.A."/>
            <person name="Pangilinan J."/>
            <person name="Pereira M.F."/>
            <person name="Perotto S."/>
            <person name="Peter M."/>
            <person name="Pfister S."/>
            <person name="Riley R."/>
            <person name="Sitrit Y."/>
            <person name="Stielow J.B."/>
            <person name="Szollosi G."/>
            <person name="Zifcakova L."/>
            <person name="Stursova M."/>
            <person name="Spatafora J.W."/>
            <person name="Tedersoo L."/>
            <person name="Vaario L.M."/>
            <person name="Yamada A."/>
            <person name="Yan M."/>
            <person name="Wang P."/>
            <person name="Xu J."/>
            <person name="Bruns T."/>
            <person name="Baldrian P."/>
            <person name="Vilgalys R."/>
            <person name="Dunand C."/>
            <person name="Henrissat B."/>
            <person name="Grigoriev I.V."/>
            <person name="Hibbett D."/>
            <person name="Nagy L.G."/>
            <person name="Martin F.M."/>
        </authorList>
    </citation>
    <scope>NUCLEOTIDE SEQUENCE</scope>
    <source>
        <strain evidence="13">UP504</strain>
    </source>
</reference>
<dbReference type="Gene3D" id="1.25.10.70">
    <property type="match status" value="1"/>
</dbReference>
<dbReference type="GO" id="GO:0051028">
    <property type="term" value="P:mRNA transport"/>
    <property type="evidence" value="ECO:0007669"/>
    <property type="project" value="UniProtKB-KW"/>
</dbReference>
<accession>A0A9P6B327</accession>
<sequence>MRGEAESWPNKGVGKTRFLAHWGRVVSWRRLLLPNFVEYTFQTVYRCLSGQLSIDPDVLRTCLRLRIPKLRNCTDPFPKPSVTSSAAIRSGSIELPDGTTLQVDDHEAIVWKISERFNLDEIEAYILLRSFLYNEHLEYSPTAKEDEASSAEESLLESITDFLFEERLFVLRIFPPLYRAQADDQHLYHDIAVEILHEVAPDPTALVSTLVSQYIRRTKQEIPSKQPRKTTMPLSMRAKWAKQIVKEQICMMEIIFWGTYNMRCPGSLIAELYEAVYSTSLGSAQNNGDVLLEEESIQLLADLESVMVVTAVQVLGVELLNEQSIDLEVVSLPRHGYFAQPAELERIHTLVCTTPTQPRFSPIVLAWTCVIRRIASAAESDNYPQEYVPLLATLAPEQGGRDSVWQEFTQVVLNPAMGLFPTLRALLSSPLLDTEAAATAGSSLSNPNDNVVRAIIKGLVIGLTELIRVEYIEDFDSLVEVWILLFGSGEWTAVAPLCSDFWRFDMHHQSLNRRALLEITRDRFPVQARPFIRVLRSLSATGGFQGLEGYVQERELDYNRGGSASAVYHYFDTLPSYAITIPSDDKPDLKALFEMRNTTAGLVYSNNRPLRLPGGSILPARSQGTVISDGDARSPVVVMWQHKHSGWKFALALLKDYVKRRQIAAGGPRNKLVPSITLPTAANSSKAVDLRFEDIGVEEGLGNQELITDILELFRSVLRNNHTLTPFLMQALLPEDDADLSGWERASLLEVIPLLLQDVLHTTSVGAGPAPTRLVTNILGVMTTLLPTILAAYGHRFAPPLFFSAMCGAPGRLQRYSLSKERQESVRTMYQVPPSFSTMKTEVLLRALAFLHNEIWIDFNNWKYTNLGQKFQIGSKIAVLFAETLTQAPSFPLESESRASPDDAHSTLLAVARFAMTAFFTQSIASTISPLVVVIASGHMTREALYRARRFSDAHYLDGFVESSLLLCRLVLVRKATVTTTKPSLLEQGLFVGLSAGAFALDHHRPRLNPVDTIASHYVRPPNGIKIQLEAVRLLTALCVSVSKCQPSPPSMLGHLSNAESVVDFLLKVVHNADDEPAMRLAVWSFISAAIGTQPALATFFLSGKASSSPTDQAAGSSAAAGTRGPSLTAIDAADQTIQRWKTLSEQNPALLASTLAFLDLVWQHAHEHTNVIESLRKNPGLWKEFSELVKEKLDIPPTTEVKDMMEIDGLRRSGLHEAVSNHAYFTMSKAHLIHLIALDLTFPRQPPSEPGVSSLSIRVFVLWLFRQIAIFGDDYIFPSLIVEERLHQYAVGDAELQKHQPKVYKGILSLNLDWSLIDSYISLTRSWSVLVHGVSPVLRERKPSQQSMLSAASSVATAIAQETRSGPVAVAVHTERLRLLLGLFDATWLYAPTVEEVIKLMAPIQALVSHEVHRPIHSVSGVIRPSFHQSLLQLIYYCTRKVRMIGLNTSPAVKRSIVTSTVTAALQFVIEALRSVFEQAHEVNSDILDEDMQLLVATFEECTRTELGASQSLWLSQLQSASLIRSSLKLLAKVDIAGVQQPSILRLRRYPYYARHILQFHLALATLPASAERLAHEGVMVCYVSNTLTPVLETGGVDVTHVAHHSWCTIVAIVTALTCVLGTGNGHFVNAEIVGFVQLYGAQLTKVLSWKVGDPLTIPLLQEMEAVVLFFHAIATSTSSRPQTDHGALDILRAYGERALFLLQQLNSALSYPNQLSSSLEPLSAVEQTLFEKESDLGRVGSSIDFLDNGTRPILASVVQKLILSASTILSTLAITSGSDKILTRSESVPSADILLISPSSKVSPDEPATIGTLIELGNWAVQLLVHLLKPAPASPSPQPPIPPSVIPSPFVRKTTIHAARSVIEGLMVYAATQLSRWLERDRTDEPFEANVLTSINGREDLDVTQSRGKRGRHSVPMIHSSVQSVVQDQARDLNLLATRAKEVLGKLADDDGGSALILLEVLIGFASAKLLKTTPGGR</sequence>
<keyword evidence="2" id="KW-0813">Transport</keyword>
<evidence type="ECO:0000256" key="6">
    <source>
        <dbReference type="ARBA" id="ARBA00023132"/>
    </source>
</evidence>
<dbReference type="InterPro" id="IPR044840">
    <property type="entry name" value="Nup188"/>
</dbReference>
<dbReference type="InterPro" id="IPR041634">
    <property type="entry name" value="Nup188_C"/>
</dbReference>
<comment type="similarity">
    <text evidence="8">Belongs to the Nup188 family.</text>
</comment>
<evidence type="ECO:0000256" key="8">
    <source>
        <dbReference type="ARBA" id="ARBA00038387"/>
    </source>
</evidence>
<evidence type="ECO:0000259" key="10">
    <source>
        <dbReference type="Pfam" id="PF10487"/>
    </source>
</evidence>
<dbReference type="Pfam" id="PF18378">
    <property type="entry name" value="Nup188_C"/>
    <property type="match status" value="1"/>
</dbReference>
<gene>
    <name evidence="13" type="ORF">BS47DRAFT_1483726</name>
</gene>
<evidence type="ECO:0000256" key="2">
    <source>
        <dbReference type="ARBA" id="ARBA00022448"/>
    </source>
</evidence>
<feature type="domain" description="Nuclear pore protein Nup188 C-terminal" evidence="11">
    <location>
        <begin position="1456"/>
        <end position="1597"/>
    </location>
</feature>
<dbReference type="GO" id="GO:0006606">
    <property type="term" value="P:protein import into nucleus"/>
    <property type="evidence" value="ECO:0007669"/>
    <property type="project" value="TreeGrafter"/>
</dbReference>
<organism evidence="13 14">
    <name type="scientific">Hydnum rufescens UP504</name>
    <dbReference type="NCBI Taxonomy" id="1448309"/>
    <lineage>
        <taxon>Eukaryota</taxon>
        <taxon>Fungi</taxon>
        <taxon>Dikarya</taxon>
        <taxon>Basidiomycota</taxon>
        <taxon>Agaricomycotina</taxon>
        <taxon>Agaricomycetes</taxon>
        <taxon>Cantharellales</taxon>
        <taxon>Hydnaceae</taxon>
        <taxon>Hydnum</taxon>
    </lineage>
</organism>
<keyword evidence="7" id="KW-0539">Nucleus</keyword>
<feature type="domain" description="Nucleoporin Nup188 N-terminal" evidence="10">
    <location>
        <begin position="107"/>
        <end position="381"/>
    </location>
</feature>
<evidence type="ECO:0000256" key="7">
    <source>
        <dbReference type="ARBA" id="ARBA00023242"/>
    </source>
</evidence>
<evidence type="ECO:0000259" key="12">
    <source>
        <dbReference type="Pfam" id="PF21093"/>
    </source>
</evidence>
<keyword evidence="6" id="KW-0906">Nuclear pore complex</keyword>
<dbReference type="PANTHER" id="PTHR31431:SF1">
    <property type="entry name" value="NUCLEOPORIN NUP188"/>
    <property type="match status" value="1"/>
</dbReference>
<dbReference type="GO" id="GO:0044611">
    <property type="term" value="C:nuclear pore inner ring"/>
    <property type="evidence" value="ECO:0007669"/>
    <property type="project" value="TreeGrafter"/>
</dbReference>
<dbReference type="GO" id="GO:0006405">
    <property type="term" value="P:RNA export from nucleus"/>
    <property type="evidence" value="ECO:0007669"/>
    <property type="project" value="TreeGrafter"/>
</dbReference>
<evidence type="ECO:0000259" key="11">
    <source>
        <dbReference type="Pfam" id="PF18378"/>
    </source>
</evidence>
<evidence type="ECO:0000313" key="14">
    <source>
        <dbReference type="Proteomes" id="UP000886523"/>
    </source>
</evidence>
<keyword evidence="5" id="KW-0811">Translocation</keyword>
<comment type="caution">
    <text evidence="13">The sequence shown here is derived from an EMBL/GenBank/DDBJ whole genome shotgun (WGS) entry which is preliminary data.</text>
</comment>
<comment type="subcellular location">
    <subcellularLocation>
        <location evidence="1">Nucleus</location>
        <location evidence="1">Nuclear pore complex</location>
    </subcellularLocation>
</comment>
<dbReference type="Proteomes" id="UP000886523">
    <property type="component" value="Unassembled WGS sequence"/>
</dbReference>
<keyword evidence="3" id="KW-0509">mRNA transport</keyword>
<dbReference type="Pfam" id="PF21093">
    <property type="entry name" value="Nup188_N-subdom_III"/>
    <property type="match status" value="1"/>
</dbReference>
<keyword evidence="14" id="KW-1185">Reference proteome</keyword>